<gene>
    <name evidence="3" type="ORF">OHA22_50210</name>
</gene>
<protein>
    <submittedName>
        <fullName evidence="3">Uncharacterized protein</fullName>
    </submittedName>
</protein>
<name>A0AAU2AHL5_9ACTN</name>
<proteinExistence type="predicted"/>
<sequence>MTLSPTPRRPAKRTRLRRRTEHREQGWELLAVLEAAALGSLLMVLTTIQASDSHVPLPVLDRVRPYVVLGLGTTAFAPTAGG</sequence>
<organism evidence="3">
    <name type="scientific">Streptomyces sp. NBC_00093</name>
    <dbReference type="NCBI Taxonomy" id="2975649"/>
    <lineage>
        <taxon>Bacteria</taxon>
        <taxon>Bacillati</taxon>
        <taxon>Actinomycetota</taxon>
        <taxon>Actinomycetes</taxon>
        <taxon>Kitasatosporales</taxon>
        <taxon>Streptomycetaceae</taxon>
        <taxon>Streptomyces</taxon>
    </lineage>
</organism>
<dbReference type="AlphaFoldDB" id="A0AAU2AHL5"/>
<evidence type="ECO:0000256" key="2">
    <source>
        <dbReference type="SAM" id="Phobius"/>
    </source>
</evidence>
<reference evidence="3" key="1">
    <citation type="submission" date="2022-10" db="EMBL/GenBank/DDBJ databases">
        <title>The complete genomes of actinobacterial strains from the NBC collection.</title>
        <authorList>
            <person name="Joergensen T.S."/>
            <person name="Alvarez Arevalo M."/>
            <person name="Sterndorff E.B."/>
            <person name="Faurdal D."/>
            <person name="Vuksanovic O."/>
            <person name="Mourched A.-S."/>
            <person name="Charusanti P."/>
            <person name="Shaw S."/>
            <person name="Blin K."/>
            <person name="Weber T."/>
        </authorList>
    </citation>
    <scope>NUCLEOTIDE SEQUENCE</scope>
    <source>
        <strain evidence="3">NBC_00093</strain>
    </source>
</reference>
<keyword evidence="2" id="KW-0472">Membrane</keyword>
<feature type="region of interest" description="Disordered" evidence="1">
    <location>
        <begin position="1"/>
        <end position="22"/>
    </location>
</feature>
<dbReference type="EMBL" id="CP108222">
    <property type="protein sequence ID" value="WTT23165.1"/>
    <property type="molecule type" value="Genomic_DNA"/>
</dbReference>
<feature type="transmembrane region" description="Helical" evidence="2">
    <location>
        <begin position="27"/>
        <end position="48"/>
    </location>
</feature>
<accession>A0AAU2AHL5</accession>
<evidence type="ECO:0000256" key="1">
    <source>
        <dbReference type="SAM" id="MobiDB-lite"/>
    </source>
</evidence>
<evidence type="ECO:0000313" key="3">
    <source>
        <dbReference type="EMBL" id="WTT23165.1"/>
    </source>
</evidence>
<keyword evidence="2" id="KW-1133">Transmembrane helix</keyword>
<keyword evidence="2" id="KW-0812">Transmembrane</keyword>
<feature type="compositionally biased region" description="Basic residues" evidence="1">
    <location>
        <begin position="9"/>
        <end position="20"/>
    </location>
</feature>